<evidence type="ECO:0000256" key="3">
    <source>
        <dbReference type="PROSITE-ProRule" id="PRU00221"/>
    </source>
</evidence>
<dbReference type="PROSITE" id="PS50082">
    <property type="entry name" value="WD_REPEATS_2"/>
    <property type="match status" value="1"/>
</dbReference>
<dbReference type="PROSITE" id="PS50294">
    <property type="entry name" value="WD_REPEATS_REGION"/>
    <property type="match status" value="1"/>
</dbReference>
<feature type="compositionally biased region" description="Polar residues" evidence="4">
    <location>
        <begin position="24"/>
        <end position="36"/>
    </location>
</feature>
<organism evidence="6 7">
    <name type="scientific">Naematelia encephala</name>
    <dbReference type="NCBI Taxonomy" id="71784"/>
    <lineage>
        <taxon>Eukaryota</taxon>
        <taxon>Fungi</taxon>
        <taxon>Dikarya</taxon>
        <taxon>Basidiomycota</taxon>
        <taxon>Agaricomycotina</taxon>
        <taxon>Tremellomycetes</taxon>
        <taxon>Tremellales</taxon>
        <taxon>Naemateliaceae</taxon>
        <taxon>Naematelia</taxon>
    </lineage>
</organism>
<keyword evidence="7" id="KW-1185">Reference proteome</keyword>
<keyword evidence="1 3" id="KW-0853">WD repeat</keyword>
<protein>
    <recommendedName>
        <fullName evidence="5">F-box domain-containing protein</fullName>
    </recommendedName>
</protein>
<dbReference type="InterPro" id="IPR036047">
    <property type="entry name" value="F-box-like_dom_sf"/>
</dbReference>
<dbReference type="PANTHER" id="PTHR16008">
    <property type="entry name" value="F-BOX ONLY PROTEIN 4"/>
    <property type="match status" value="1"/>
</dbReference>
<evidence type="ECO:0000256" key="2">
    <source>
        <dbReference type="ARBA" id="ARBA00022737"/>
    </source>
</evidence>
<dbReference type="GO" id="GO:0000209">
    <property type="term" value="P:protein polyubiquitination"/>
    <property type="evidence" value="ECO:0007669"/>
    <property type="project" value="TreeGrafter"/>
</dbReference>
<dbReference type="InterPro" id="IPR036322">
    <property type="entry name" value="WD40_repeat_dom_sf"/>
</dbReference>
<dbReference type="InterPro" id="IPR019775">
    <property type="entry name" value="WD40_repeat_CS"/>
</dbReference>
<accession>A0A1Y2BJD0</accession>
<feature type="repeat" description="WD" evidence="3">
    <location>
        <begin position="576"/>
        <end position="615"/>
    </location>
</feature>
<feature type="compositionally biased region" description="Polar residues" evidence="4">
    <location>
        <begin position="106"/>
        <end position="119"/>
    </location>
</feature>
<evidence type="ECO:0000259" key="5">
    <source>
        <dbReference type="Pfam" id="PF12937"/>
    </source>
</evidence>
<feature type="region of interest" description="Disordered" evidence="4">
    <location>
        <begin position="676"/>
        <end position="697"/>
    </location>
</feature>
<dbReference type="AlphaFoldDB" id="A0A1Y2BJD0"/>
<dbReference type="PANTHER" id="PTHR16008:SF4">
    <property type="entry name" value="F-BOX ONLY PROTEIN 4"/>
    <property type="match status" value="1"/>
</dbReference>
<dbReference type="GO" id="GO:0031146">
    <property type="term" value="P:SCF-dependent proteasomal ubiquitin-dependent protein catabolic process"/>
    <property type="evidence" value="ECO:0007669"/>
    <property type="project" value="InterPro"/>
</dbReference>
<dbReference type="OrthoDB" id="3219396at2759"/>
<evidence type="ECO:0000256" key="4">
    <source>
        <dbReference type="SAM" id="MobiDB-lite"/>
    </source>
</evidence>
<evidence type="ECO:0000256" key="1">
    <source>
        <dbReference type="ARBA" id="ARBA00022574"/>
    </source>
</evidence>
<dbReference type="GO" id="GO:0019005">
    <property type="term" value="C:SCF ubiquitin ligase complex"/>
    <property type="evidence" value="ECO:0007669"/>
    <property type="project" value="TreeGrafter"/>
</dbReference>
<feature type="domain" description="F-box" evidence="5">
    <location>
        <begin position="52"/>
        <end position="91"/>
    </location>
</feature>
<dbReference type="InterPro" id="IPR001810">
    <property type="entry name" value="F-box_dom"/>
</dbReference>
<comment type="caution">
    <text evidence="6">The sequence shown here is derived from an EMBL/GenBank/DDBJ whole genome shotgun (WGS) entry which is preliminary data.</text>
</comment>
<feature type="compositionally biased region" description="Low complexity" evidence="4">
    <location>
        <begin position="13"/>
        <end position="22"/>
    </location>
</feature>
<gene>
    <name evidence="6" type="ORF">BCR39DRAFT_515436</name>
</gene>
<name>A0A1Y2BJD0_9TREE</name>
<reference evidence="6 7" key="1">
    <citation type="submission" date="2016-07" db="EMBL/GenBank/DDBJ databases">
        <title>Pervasive Adenine N6-methylation of Active Genes in Fungi.</title>
        <authorList>
            <consortium name="DOE Joint Genome Institute"/>
            <person name="Mondo S.J."/>
            <person name="Dannebaum R.O."/>
            <person name="Kuo R.C."/>
            <person name="Labutti K."/>
            <person name="Haridas S."/>
            <person name="Kuo A."/>
            <person name="Salamov A."/>
            <person name="Ahrendt S.R."/>
            <person name="Lipzen A."/>
            <person name="Sullivan W."/>
            <person name="Andreopoulos W.B."/>
            <person name="Clum A."/>
            <person name="Lindquist E."/>
            <person name="Daum C."/>
            <person name="Ramamoorthy G.K."/>
            <person name="Gryganskyi A."/>
            <person name="Culley D."/>
            <person name="Magnuson J.K."/>
            <person name="James T.Y."/>
            <person name="O'Malley M.A."/>
            <person name="Stajich J.E."/>
            <person name="Spatafora J.W."/>
            <person name="Visel A."/>
            <person name="Grigoriev I.V."/>
        </authorList>
    </citation>
    <scope>NUCLEOTIDE SEQUENCE [LARGE SCALE GENOMIC DNA]</scope>
    <source>
        <strain evidence="6 7">68-887.2</strain>
    </source>
</reference>
<dbReference type="SMART" id="SM00320">
    <property type="entry name" value="WD40"/>
    <property type="match status" value="1"/>
</dbReference>
<proteinExistence type="predicted"/>
<dbReference type="STRING" id="71784.A0A1Y2BJD0"/>
<keyword evidence="2" id="KW-0677">Repeat</keyword>
<feature type="compositionally biased region" description="Low complexity" evidence="4">
    <location>
        <begin position="137"/>
        <end position="151"/>
    </location>
</feature>
<feature type="compositionally biased region" description="Pro residues" evidence="4">
    <location>
        <begin position="678"/>
        <end position="688"/>
    </location>
</feature>
<feature type="region of interest" description="Disordered" evidence="4">
    <location>
        <begin position="105"/>
        <end position="174"/>
    </location>
</feature>
<dbReference type="SUPFAM" id="SSF81383">
    <property type="entry name" value="F-box domain"/>
    <property type="match status" value="1"/>
</dbReference>
<dbReference type="Gene3D" id="1.20.1280.50">
    <property type="match status" value="1"/>
</dbReference>
<feature type="region of interest" description="Disordered" evidence="4">
    <location>
        <begin position="1"/>
        <end position="42"/>
    </location>
</feature>
<evidence type="ECO:0000313" key="7">
    <source>
        <dbReference type="Proteomes" id="UP000193986"/>
    </source>
</evidence>
<dbReference type="InterPro" id="IPR015943">
    <property type="entry name" value="WD40/YVTN_repeat-like_dom_sf"/>
</dbReference>
<dbReference type="InterPro" id="IPR001680">
    <property type="entry name" value="WD40_rpt"/>
</dbReference>
<sequence length="741" mass="80858">MSLKRPRSPSPTPSSSSHRPTPTLEPQQHASSSGQSPKRDTHTISDLFPYQEIFLRILSFLSPTDLTVLQGVNKYWAKMSLDPQLWKRLYLSRYPHPHQSRLIYKTQKTAPSISSTPQISLRPIARLPSRAFPPPSSSRSPSLAGPSSSPLHGKTVSSRRVDGTGKAVVMDGRPEDVPEVGYGVRNDGVDWKMMLRLGTNWSNGNALSSTSIPLPPSPSPSLISAPVAIADRPDRPPPYSEQHIALFPSFIFTSNPNSPLVHVHRSSTSQEHMINGAPSTLGIIPPPPGWSSPHRPDNVTAICADQSVVFPEDEGSLDAANAKLALPARLIVFYQSGGFVLLRVRLVADPVGGHRMSWVRESIHPPQHRPNSIRRRATHYTPLNGDPVVLASMHYPVLLTCTLAFHLSVYTLAPPTGEQPTKPKHLSTLHSDVSFHPAALSLLPVATNDTNESNQYRAALTYCTPLYPASWTVAVQEFGVDLDQQQSSGDVWRGDCWNVGVSGKEDSDDRLVWPRKVRPIVGVRGDRAVGVGMDGRWCVLAGEDNQIEVYSLPTPSPSPPPSTPAKPASIVHSQTLLAHSAAVTSISLSSGRCVSGGKDGRVLVWELDEDEEEEDGRMGRTVGYVEVKPGGRREIWRGAAGPLPPENYNDNDNDNDIEGIALPHPASISNAARSLFLPRPPRLGPPTPTEDRQQDGIRQLAFDEEKIVGLIRTEKREGIIRAGGSDKTPVDEIMKVWSFNG</sequence>
<dbReference type="InParanoid" id="A0A1Y2BJD0"/>
<dbReference type="Pfam" id="PF12937">
    <property type="entry name" value="F-box-like"/>
    <property type="match status" value="1"/>
</dbReference>
<evidence type="ECO:0000313" key="6">
    <source>
        <dbReference type="EMBL" id="ORY34893.1"/>
    </source>
</evidence>
<dbReference type="PROSITE" id="PS00678">
    <property type="entry name" value="WD_REPEATS_1"/>
    <property type="match status" value="1"/>
</dbReference>
<dbReference type="EMBL" id="MCFC01000002">
    <property type="protein sequence ID" value="ORY34893.1"/>
    <property type="molecule type" value="Genomic_DNA"/>
</dbReference>
<dbReference type="Proteomes" id="UP000193986">
    <property type="component" value="Unassembled WGS sequence"/>
</dbReference>
<dbReference type="Gene3D" id="2.130.10.10">
    <property type="entry name" value="YVTN repeat-like/Quinoprotein amine dehydrogenase"/>
    <property type="match status" value="1"/>
</dbReference>
<dbReference type="InterPro" id="IPR039588">
    <property type="entry name" value="FBXO4"/>
</dbReference>
<dbReference type="SUPFAM" id="SSF50978">
    <property type="entry name" value="WD40 repeat-like"/>
    <property type="match status" value="1"/>
</dbReference>